<evidence type="ECO:0000256" key="1">
    <source>
        <dbReference type="SAM" id="SignalP"/>
    </source>
</evidence>
<comment type="caution">
    <text evidence="3">The sequence shown here is derived from an EMBL/GenBank/DDBJ whole genome shotgun (WGS) entry which is preliminary data.</text>
</comment>
<reference evidence="3 4" key="1">
    <citation type="submission" date="2021-03" db="EMBL/GenBank/DDBJ databases">
        <title>Whole genome sequence of Metabacillus bambusae BG109.</title>
        <authorList>
            <person name="Jeong J.W."/>
        </authorList>
    </citation>
    <scope>NUCLEOTIDE SEQUENCE [LARGE SCALE GENOMIC DNA]</scope>
    <source>
        <strain evidence="3 4">BG109</strain>
    </source>
</reference>
<dbReference type="InterPro" id="IPR038144">
    <property type="entry name" value="IPI"/>
</dbReference>
<dbReference type="Pfam" id="PF12690">
    <property type="entry name" value="BsuPI"/>
    <property type="match status" value="1"/>
</dbReference>
<feature type="signal peptide" evidence="1">
    <location>
        <begin position="1"/>
        <end position="21"/>
    </location>
</feature>
<evidence type="ECO:0000259" key="2">
    <source>
        <dbReference type="Pfam" id="PF12690"/>
    </source>
</evidence>
<sequence>MARSIVLFSMMIMFLFGCSGGNENTANTKIEEKDGEVKVENSELELMVDVKVLSNQAEFIITLINNSSKTKKLEFSSSQKYEIIVTDQNNQVVYRYSEGKMFAQALESTLIKQDESIKWEEIWEFDNGIKPGEYEVEVSILSDDAEGLIKKKTIYVTEEGS</sequence>
<gene>
    <name evidence="3" type="ORF">I7822_08180</name>
</gene>
<dbReference type="Proteomes" id="UP000663981">
    <property type="component" value="Unassembled WGS sequence"/>
</dbReference>
<dbReference type="InterPro" id="IPR020481">
    <property type="entry name" value="Intracell_prot_inh_BsuPI"/>
</dbReference>
<name>A0ABS3N0N6_9BACI</name>
<dbReference type="PROSITE" id="PS51257">
    <property type="entry name" value="PROKAR_LIPOPROTEIN"/>
    <property type="match status" value="1"/>
</dbReference>
<proteinExistence type="predicted"/>
<accession>A0ABS3N0N6</accession>
<keyword evidence="1" id="KW-0732">Signal</keyword>
<feature type="domain" description="Intracellular proteinase inhibitor BsuPI" evidence="2">
    <location>
        <begin position="45"/>
        <end position="142"/>
    </location>
</feature>
<keyword evidence="4" id="KW-1185">Reference proteome</keyword>
<dbReference type="RefSeq" id="WP_207976810.1">
    <property type="nucleotide sequence ID" value="NZ_JAGDEL010000004.1"/>
</dbReference>
<organism evidence="3 4">
    <name type="scientific">Metabacillus bambusae</name>
    <dbReference type="NCBI Taxonomy" id="2795218"/>
    <lineage>
        <taxon>Bacteria</taxon>
        <taxon>Bacillati</taxon>
        <taxon>Bacillota</taxon>
        <taxon>Bacilli</taxon>
        <taxon>Bacillales</taxon>
        <taxon>Bacillaceae</taxon>
        <taxon>Metabacillus</taxon>
    </lineage>
</organism>
<dbReference type="Gene3D" id="2.60.40.2360">
    <property type="entry name" value="Intracellular proteinase inhibitor BsuPI"/>
    <property type="match status" value="1"/>
</dbReference>
<feature type="chain" id="PRO_5045048794" description="Intracellular proteinase inhibitor BsuPI domain-containing protein" evidence="1">
    <location>
        <begin position="22"/>
        <end position="161"/>
    </location>
</feature>
<dbReference type="EMBL" id="JAGDEL010000004">
    <property type="protein sequence ID" value="MBO1511645.1"/>
    <property type="molecule type" value="Genomic_DNA"/>
</dbReference>
<protein>
    <recommendedName>
        <fullName evidence="2">Intracellular proteinase inhibitor BsuPI domain-containing protein</fullName>
    </recommendedName>
</protein>
<evidence type="ECO:0000313" key="3">
    <source>
        <dbReference type="EMBL" id="MBO1511645.1"/>
    </source>
</evidence>
<evidence type="ECO:0000313" key="4">
    <source>
        <dbReference type="Proteomes" id="UP000663981"/>
    </source>
</evidence>